<feature type="chain" id="PRO_5015567861" evidence="1">
    <location>
        <begin position="24"/>
        <end position="113"/>
    </location>
</feature>
<proteinExistence type="predicted"/>
<sequence length="113" mass="12243">MARLLATGVLVTLTALLAQPVFAQDASRDGQTWTERKCALYRRAFDDALHAVGRDGIRESFLARNTTFIEGGCTGNSKLCPETGKEIELANLLTVMTMNEGMASTFVPFGCPN</sequence>
<dbReference type="Proteomes" id="UP000244224">
    <property type="component" value="Unassembled WGS sequence"/>
</dbReference>
<protein>
    <submittedName>
        <fullName evidence="2">Uncharacterized protein</fullName>
    </submittedName>
</protein>
<keyword evidence="1" id="KW-0732">Signal</keyword>
<name>A0A2T6B543_9RHOB</name>
<evidence type="ECO:0000313" key="3">
    <source>
        <dbReference type="Proteomes" id="UP000244224"/>
    </source>
</evidence>
<gene>
    <name evidence="2" type="ORF">C8N34_104261</name>
</gene>
<dbReference type="OrthoDB" id="7726273at2"/>
<dbReference type="RefSeq" id="WP_108128502.1">
    <property type="nucleotide sequence ID" value="NZ_QBKP01000004.1"/>
</dbReference>
<dbReference type="AlphaFoldDB" id="A0A2T6B543"/>
<dbReference type="EMBL" id="QBKP01000004">
    <property type="protein sequence ID" value="PTX51142.1"/>
    <property type="molecule type" value="Genomic_DNA"/>
</dbReference>
<evidence type="ECO:0000256" key="1">
    <source>
        <dbReference type="SAM" id="SignalP"/>
    </source>
</evidence>
<keyword evidence="3" id="KW-1185">Reference proteome</keyword>
<organism evidence="2 3">
    <name type="scientific">Gemmobacter caeni</name>
    <dbReference type="NCBI Taxonomy" id="589035"/>
    <lineage>
        <taxon>Bacteria</taxon>
        <taxon>Pseudomonadati</taxon>
        <taxon>Pseudomonadota</taxon>
        <taxon>Alphaproteobacteria</taxon>
        <taxon>Rhodobacterales</taxon>
        <taxon>Paracoccaceae</taxon>
        <taxon>Gemmobacter</taxon>
    </lineage>
</organism>
<reference evidence="2 3" key="1">
    <citation type="submission" date="2018-04" db="EMBL/GenBank/DDBJ databases">
        <title>Genomic Encyclopedia of Archaeal and Bacterial Type Strains, Phase II (KMG-II): from individual species to whole genera.</title>
        <authorList>
            <person name="Goeker M."/>
        </authorList>
    </citation>
    <scope>NUCLEOTIDE SEQUENCE [LARGE SCALE GENOMIC DNA]</scope>
    <source>
        <strain evidence="2 3">DSM 21823</strain>
    </source>
</reference>
<accession>A0A2T6B543</accession>
<evidence type="ECO:0000313" key="2">
    <source>
        <dbReference type="EMBL" id="PTX51142.1"/>
    </source>
</evidence>
<feature type="signal peptide" evidence="1">
    <location>
        <begin position="1"/>
        <end position="23"/>
    </location>
</feature>
<comment type="caution">
    <text evidence="2">The sequence shown here is derived from an EMBL/GenBank/DDBJ whole genome shotgun (WGS) entry which is preliminary data.</text>
</comment>